<name>A0A6A5UVF4_9PLEO</name>
<protein>
    <submittedName>
        <fullName evidence="1">Uncharacterized protein</fullName>
    </submittedName>
</protein>
<evidence type="ECO:0000313" key="1">
    <source>
        <dbReference type="EMBL" id="KAF1968400.1"/>
    </source>
</evidence>
<reference evidence="1" key="1">
    <citation type="journal article" date="2020" name="Stud. Mycol.">
        <title>101 Dothideomycetes genomes: a test case for predicting lifestyles and emergence of pathogens.</title>
        <authorList>
            <person name="Haridas S."/>
            <person name="Albert R."/>
            <person name="Binder M."/>
            <person name="Bloem J."/>
            <person name="Labutti K."/>
            <person name="Salamov A."/>
            <person name="Andreopoulos B."/>
            <person name="Baker S."/>
            <person name="Barry K."/>
            <person name="Bills G."/>
            <person name="Bluhm B."/>
            <person name="Cannon C."/>
            <person name="Castanera R."/>
            <person name="Culley D."/>
            <person name="Daum C."/>
            <person name="Ezra D."/>
            <person name="Gonzalez J."/>
            <person name="Henrissat B."/>
            <person name="Kuo A."/>
            <person name="Liang C."/>
            <person name="Lipzen A."/>
            <person name="Lutzoni F."/>
            <person name="Magnuson J."/>
            <person name="Mondo S."/>
            <person name="Nolan M."/>
            <person name="Ohm R."/>
            <person name="Pangilinan J."/>
            <person name="Park H.-J."/>
            <person name="Ramirez L."/>
            <person name="Alfaro M."/>
            <person name="Sun H."/>
            <person name="Tritt A."/>
            <person name="Yoshinaga Y."/>
            <person name="Zwiers L.-H."/>
            <person name="Turgeon B."/>
            <person name="Goodwin S."/>
            <person name="Spatafora J."/>
            <person name="Crous P."/>
            <person name="Grigoriev I."/>
        </authorList>
    </citation>
    <scope>NUCLEOTIDE SEQUENCE</scope>
    <source>
        <strain evidence="1">CBS 107.79</strain>
    </source>
</reference>
<organism evidence="1 2">
    <name type="scientific">Bimuria novae-zelandiae CBS 107.79</name>
    <dbReference type="NCBI Taxonomy" id="1447943"/>
    <lineage>
        <taxon>Eukaryota</taxon>
        <taxon>Fungi</taxon>
        <taxon>Dikarya</taxon>
        <taxon>Ascomycota</taxon>
        <taxon>Pezizomycotina</taxon>
        <taxon>Dothideomycetes</taxon>
        <taxon>Pleosporomycetidae</taxon>
        <taxon>Pleosporales</taxon>
        <taxon>Massarineae</taxon>
        <taxon>Didymosphaeriaceae</taxon>
        <taxon>Bimuria</taxon>
    </lineage>
</organism>
<dbReference type="AlphaFoldDB" id="A0A6A5UVF4"/>
<dbReference type="Proteomes" id="UP000800036">
    <property type="component" value="Unassembled WGS sequence"/>
</dbReference>
<gene>
    <name evidence="1" type="ORF">BU23DRAFT_656284</name>
</gene>
<sequence>MSMAVMNQNPRPGSFGLEESHLLFGIRFSSLKWKAGKAHLQAKQGNEPVKKTASDVKKVVEEEALLCSNVGILLPISDPRRSFLPSQSEATATAAHMRSFPRLRFMILKTALAKGVRRISRDFCWSLALLVAAILTARENCSSQPLFAKRDKKFDVTGSTCVMEYRHAARRAVGLSARVAEDVGKNRRGPGGLLSCNRCSARQDCIGTLAGGLQAMTGFAGVCPFCRVDGSEFDVFFSRFTSTVSKAADESELSLGLTMLKQHVAWATTRSASPDASN</sequence>
<dbReference type="EMBL" id="ML976721">
    <property type="protein sequence ID" value="KAF1968400.1"/>
    <property type="molecule type" value="Genomic_DNA"/>
</dbReference>
<proteinExistence type="predicted"/>
<accession>A0A6A5UVF4</accession>
<evidence type="ECO:0000313" key="2">
    <source>
        <dbReference type="Proteomes" id="UP000800036"/>
    </source>
</evidence>
<keyword evidence="2" id="KW-1185">Reference proteome</keyword>